<comment type="caution">
    <text evidence="3">The sequence shown here is derived from an EMBL/GenBank/DDBJ whole genome shotgun (WGS) entry which is preliminary data.</text>
</comment>
<dbReference type="AlphaFoldDB" id="A0A7J6QH53"/>
<sequence>LIPEDEDQAQQRRRISQERHTPSSALLRKTVKIAGTGSSGEEDGHAGSSLRPQQQQLLGPSFVSDDSQAARRQPAPSVADSQPGPSSRIQASTPSSKPRDGPMTARAKQLQTKVTMLLRCALESRPPPPLLP</sequence>
<feature type="region of interest" description="Disordered" evidence="1">
    <location>
        <begin position="1"/>
        <end position="108"/>
    </location>
</feature>
<name>A0A7J6QH53_PEROL</name>
<feature type="non-terminal residue" evidence="3">
    <location>
        <position position="132"/>
    </location>
</feature>
<dbReference type="EMBL" id="JABANM010029497">
    <property type="protein sequence ID" value="KAF4707914.1"/>
    <property type="molecule type" value="Genomic_DNA"/>
</dbReference>
<dbReference type="Proteomes" id="UP000574390">
    <property type="component" value="Unassembled WGS sequence"/>
</dbReference>
<evidence type="ECO:0000256" key="1">
    <source>
        <dbReference type="SAM" id="MobiDB-lite"/>
    </source>
</evidence>
<protein>
    <submittedName>
        <fullName evidence="3">Uncharacterized protein</fullName>
    </submittedName>
</protein>
<accession>A0A7J6QH53</accession>
<evidence type="ECO:0000313" key="4">
    <source>
        <dbReference type="Proteomes" id="UP000553632"/>
    </source>
</evidence>
<evidence type="ECO:0000313" key="5">
    <source>
        <dbReference type="Proteomes" id="UP000574390"/>
    </source>
</evidence>
<feature type="compositionally biased region" description="Polar residues" evidence="1">
    <location>
        <begin position="79"/>
        <end position="96"/>
    </location>
</feature>
<gene>
    <name evidence="3" type="ORF">FOZ62_019968</name>
    <name evidence="2" type="ORF">FOZ63_022011</name>
</gene>
<proteinExistence type="predicted"/>
<dbReference type="EMBL" id="JABANO010039380">
    <property type="protein sequence ID" value="KAF4693403.1"/>
    <property type="molecule type" value="Genomic_DNA"/>
</dbReference>
<reference evidence="4 5" key="1">
    <citation type="submission" date="2020-04" db="EMBL/GenBank/DDBJ databases">
        <title>Perkinsus olseni comparative genomics.</title>
        <authorList>
            <person name="Bogema D.R."/>
        </authorList>
    </citation>
    <scope>NUCLEOTIDE SEQUENCE [LARGE SCALE GENOMIC DNA]</scope>
    <source>
        <strain evidence="3">ATCC PRA-205</strain>
        <strain evidence="2 4">ATCC PRA-207</strain>
    </source>
</reference>
<dbReference type="Proteomes" id="UP000553632">
    <property type="component" value="Unassembled WGS sequence"/>
</dbReference>
<evidence type="ECO:0000313" key="3">
    <source>
        <dbReference type="EMBL" id="KAF4707914.1"/>
    </source>
</evidence>
<organism evidence="3 5">
    <name type="scientific">Perkinsus olseni</name>
    <name type="common">Perkinsus atlanticus</name>
    <dbReference type="NCBI Taxonomy" id="32597"/>
    <lineage>
        <taxon>Eukaryota</taxon>
        <taxon>Sar</taxon>
        <taxon>Alveolata</taxon>
        <taxon>Perkinsozoa</taxon>
        <taxon>Perkinsea</taxon>
        <taxon>Perkinsida</taxon>
        <taxon>Perkinsidae</taxon>
        <taxon>Perkinsus</taxon>
    </lineage>
</organism>
<keyword evidence="4" id="KW-1185">Reference proteome</keyword>
<evidence type="ECO:0000313" key="2">
    <source>
        <dbReference type="EMBL" id="KAF4693403.1"/>
    </source>
</evidence>